<keyword evidence="5" id="KW-1185">Reference proteome</keyword>
<name>A0ABZ0U452_9FIRM</name>
<feature type="chain" id="PRO_5047314078" description="MucBP domain-containing protein" evidence="3">
    <location>
        <begin position="27"/>
        <end position="328"/>
    </location>
</feature>
<feature type="compositionally biased region" description="Low complexity" evidence="1">
    <location>
        <begin position="231"/>
        <end position="240"/>
    </location>
</feature>
<sequence length="328" mass="36020">MKWFKRYRGILCVVLLVFSTAIAVQAEEQNFYTVTYRPGKTARFTEDLFRNYQEIYGTDAVVRSSRTGSIEITVEANRELPKPPNAGDIIFVKEYEGKYVMNTDWMPDAEQVIESMDCVVDYSTVVDLTEYSIHYVDSQSGDDIASPVIAQGNNGQRITARAVAVDGYRCDSMEQQSMVLEKKTENRIAFMYTSLREPVTETVTVPGDTVTDYRDIVQQNTAENNTAGNQSGTAGAAGSEAGEDVQENARDNGQTGAQTAETEQVTENNGETEENTEIKDEETPLANQEADLEKSEGSSRIIVGLAAAAFLIFAGGLVLWIRKGSGGS</sequence>
<gene>
    <name evidence="4" type="ORF">BLCOC_03200</name>
</gene>
<feature type="region of interest" description="Disordered" evidence="1">
    <location>
        <begin position="222"/>
        <end position="293"/>
    </location>
</feature>
<keyword evidence="2" id="KW-0472">Membrane</keyword>
<evidence type="ECO:0000313" key="5">
    <source>
        <dbReference type="Proteomes" id="UP001325248"/>
    </source>
</evidence>
<keyword evidence="3" id="KW-0732">Signal</keyword>
<evidence type="ECO:0008006" key="6">
    <source>
        <dbReference type="Google" id="ProtNLM"/>
    </source>
</evidence>
<proteinExistence type="predicted"/>
<feature type="compositionally biased region" description="Polar residues" evidence="1">
    <location>
        <begin position="251"/>
        <end position="260"/>
    </location>
</feature>
<organism evidence="4 5">
    <name type="scientific">Blautia producta</name>
    <dbReference type="NCBI Taxonomy" id="33035"/>
    <lineage>
        <taxon>Bacteria</taxon>
        <taxon>Bacillati</taxon>
        <taxon>Bacillota</taxon>
        <taxon>Clostridia</taxon>
        <taxon>Lachnospirales</taxon>
        <taxon>Lachnospiraceae</taxon>
        <taxon>Blautia</taxon>
    </lineage>
</organism>
<evidence type="ECO:0000256" key="3">
    <source>
        <dbReference type="SAM" id="SignalP"/>
    </source>
</evidence>
<keyword evidence="2" id="KW-1133">Transmembrane helix</keyword>
<evidence type="ECO:0000256" key="2">
    <source>
        <dbReference type="SAM" id="Phobius"/>
    </source>
</evidence>
<accession>A0ABZ0U452</accession>
<protein>
    <recommendedName>
        <fullName evidence="6">MucBP domain-containing protein</fullName>
    </recommendedName>
</protein>
<keyword evidence="2" id="KW-0812">Transmembrane</keyword>
<feature type="transmembrane region" description="Helical" evidence="2">
    <location>
        <begin position="301"/>
        <end position="321"/>
    </location>
</feature>
<dbReference type="Proteomes" id="UP001325248">
    <property type="component" value="Chromosome"/>
</dbReference>
<evidence type="ECO:0000256" key="1">
    <source>
        <dbReference type="SAM" id="MobiDB-lite"/>
    </source>
</evidence>
<evidence type="ECO:0000313" key="4">
    <source>
        <dbReference type="EMBL" id="WPX71996.1"/>
    </source>
</evidence>
<reference evidence="4" key="1">
    <citation type="submission" date="2023-10" db="EMBL/GenBank/DDBJ databases">
        <title>Genome sequence of Blautia coccoides DSM 935.</title>
        <authorList>
            <person name="Boeer T."/>
            <person name="Bengelsdorf F.R."/>
            <person name="Daniel R."/>
            <person name="Poehlein A."/>
        </authorList>
    </citation>
    <scope>NUCLEOTIDE SEQUENCE [LARGE SCALE GENOMIC DNA]</scope>
    <source>
        <strain evidence="4">DSM 935</strain>
    </source>
</reference>
<feature type="signal peptide" evidence="3">
    <location>
        <begin position="1"/>
        <end position="26"/>
    </location>
</feature>
<dbReference type="EMBL" id="CP136422">
    <property type="protein sequence ID" value="WPX71996.1"/>
    <property type="molecule type" value="Genomic_DNA"/>
</dbReference>